<dbReference type="GO" id="GO:0004386">
    <property type="term" value="F:helicase activity"/>
    <property type="evidence" value="ECO:0007669"/>
    <property type="project" value="UniProtKB-KW"/>
</dbReference>
<dbReference type="InterPro" id="IPR013083">
    <property type="entry name" value="Znf_RING/FYVE/PHD"/>
</dbReference>
<evidence type="ECO:0000256" key="7">
    <source>
        <dbReference type="ARBA" id="ARBA00022723"/>
    </source>
</evidence>
<dbReference type="PANTHER" id="PTHR11685">
    <property type="entry name" value="RBR FAMILY RING FINGER AND IBR DOMAIN-CONTAINING"/>
    <property type="match status" value="1"/>
</dbReference>
<keyword evidence="9 12" id="KW-0863">Zinc-finger</keyword>
<evidence type="ECO:0000313" key="16">
    <source>
        <dbReference type="Proteomes" id="UP001237642"/>
    </source>
</evidence>
<gene>
    <name evidence="15" type="ORF">POM88_026884</name>
</gene>
<dbReference type="EC" id="2.3.2.31" evidence="5"/>
<keyword evidence="8" id="KW-0677">Repeat</keyword>
<dbReference type="Proteomes" id="UP001237642">
    <property type="component" value="Unassembled WGS sequence"/>
</dbReference>
<organism evidence="15 16">
    <name type="scientific">Heracleum sosnowskyi</name>
    <dbReference type="NCBI Taxonomy" id="360622"/>
    <lineage>
        <taxon>Eukaryota</taxon>
        <taxon>Viridiplantae</taxon>
        <taxon>Streptophyta</taxon>
        <taxon>Embryophyta</taxon>
        <taxon>Tracheophyta</taxon>
        <taxon>Spermatophyta</taxon>
        <taxon>Magnoliopsida</taxon>
        <taxon>eudicotyledons</taxon>
        <taxon>Gunneridae</taxon>
        <taxon>Pentapetalae</taxon>
        <taxon>asterids</taxon>
        <taxon>campanulids</taxon>
        <taxon>Apiales</taxon>
        <taxon>Apiaceae</taxon>
        <taxon>Apioideae</taxon>
        <taxon>apioid superclade</taxon>
        <taxon>Tordylieae</taxon>
        <taxon>Tordyliinae</taxon>
        <taxon>Heracleum</taxon>
    </lineage>
</organism>
<dbReference type="GO" id="GO:0016567">
    <property type="term" value="P:protein ubiquitination"/>
    <property type="evidence" value="ECO:0007669"/>
    <property type="project" value="InterPro"/>
</dbReference>
<dbReference type="InterPro" id="IPR017907">
    <property type="entry name" value="Znf_RING_CS"/>
</dbReference>
<dbReference type="PROSITE" id="PS51873">
    <property type="entry name" value="TRIAD"/>
    <property type="match status" value="1"/>
</dbReference>
<proteinExistence type="inferred from homology"/>
<comment type="similarity">
    <text evidence="4">Belongs to the RBR family. Ariadne subfamily.</text>
</comment>
<evidence type="ECO:0000259" key="14">
    <source>
        <dbReference type="PROSITE" id="PS51873"/>
    </source>
</evidence>
<sequence length="347" mass="39517">MGTKGKSSVEIVEIPDDDGDYVSISVLGNPTKQPASGSNKEEAISVESYCQSLKSRNSKKRIFSDFFHEIQESPDQEVQVLDSFPFQNRNPRRRMTIDLNSTPDQEVQVLDSFTFQNRNPRRRMTIDLNSTFELGESSNTQSGSVSVCEICVDEKVSNEFFSINGCTHSYCTDCICKYIGSKLQDNITQITCPVLGCLGLLEPEDCRFILPREVFDRWGKALCEAVILDSEKLYCPYKDCSAMLINDGGMMVAMSNCQYCERDFCAQCKVPWHLGMDCMEFQSLNENEREAEDIMLMVLAKECRWVRCPNCRFYIDKFAGCSSVLCRCGQYFYHHGISNNSPPLFRM</sequence>
<dbReference type="PROSITE" id="PS00518">
    <property type="entry name" value="ZF_RING_1"/>
    <property type="match status" value="1"/>
</dbReference>
<evidence type="ECO:0000256" key="5">
    <source>
        <dbReference type="ARBA" id="ARBA00012251"/>
    </source>
</evidence>
<evidence type="ECO:0000256" key="11">
    <source>
        <dbReference type="ARBA" id="ARBA00022833"/>
    </source>
</evidence>
<dbReference type="EMBL" id="JAUIZM010000006">
    <property type="protein sequence ID" value="KAK1380140.1"/>
    <property type="molecule type" value="Genomic_DNA"/>
</dbReference>
<evidence type="ECO:0000313" key="15">
    <source>
        <dbReference type="EMBL" id="KAK1380140.1"/>
    </source>
</evidence>
<dbReference type="Pfam" id="PF01485">
    <property type="entry name" value="IBR"/>
    <property type="match status" value="1"/>
</dbReference>
<dbReference type="AlphaFoldDB" id="A0AAD8I9Y3"/>
<dbReference type="SUPFAM" id="SSF57850">
    <property type="entry name" value="RING/U-box"/>
    <property type="match status" value="3"/>
</dbReference>
<feature type="domain" description="RING-type" evidence="13">
    <location>
        <begin position="148"/>
        <end position="194"/>
    </location>
</feature>
<protein>
    <recommendedName>
        <fullName evidence="5">RBR-type E3 ubiquitin transferase</fullName>
        <ecNumber evidence="5">2.3.2.31</ecNumber>
    </recommendedName>
</protein>
<evidence type="ECO:0000256" key="6">
    <source>
        <dbReference type="ARBA" id="ARBA00022679"/>
    </source>
</evidence>
<accession>A0AAD8I9Y3</accession>
<evidence type="ECO:0000256" key="12">
    <source>
        <dbReference type="PROSITE-ProRule" id="PRU00175"/>
    </source>
</evidence>
<dbReference type="Gene3D" id="1.20.120.1750">
    <property type="match status" value="1"/>
</dbReference>
<evidence type="ECO:0000256" key="8">
    <source>
        <dbReference type="ARBA" id="ARBA00022737"/>
    </source>
</evidence>
<dbReference type="InterPro" id="IPR031127">
    <property type="entry name" value="E3_UB_ligase_RBR"/>
</dbReference>
<keyword evidence="15" id="KW-0547">Nucleotide-binding</keyword>
<evidence type="ECO:0000256" key="4">
    <source>
        <dbReference type="ARBA" id="ARBA00005884"/>
    </source>
</evidence>
<comment type="function">
    <text evidence="3">Might act as an E3 ubiquitin-protein ligase, or as part of E3 complex, which accepts ubiquitin from specific E2 ubiquitin-conjugating enzymes and then transfers it to substrates.</text>
</comment>
<comment type="catalytic activity">
    <reaction evidence="1">
        <text>[E2 ubiquitin-conjugating enzyme]-S-ubiquitinyl-L-cysteine + [acceptor protein]-L-lysine = [E2 ubiquitin-conjugating enzyme]-L-cysteine + [acceptor protein]-N(6)-ubiquitinyl-L-lysine.</text>
        <dbReference type="EC" id="2.3.2.31"/>
    </reaction>
</comment>
<reference evidence="15" key="2">
    <citation type="submission" date="2023-05" db="EMBL/GenBank/DDBJ databases">
        <authorList>
            <person name="Schelkunov M.I."/>
        </authorList>
    </citation>
    <scope>NUCLEOTIDE SEQUENCE</scope>
    <source>
        <strain evidence="15">Hsosn_3</strain>
        <tissue evidence="15">Leaf</tissue>
    </source>
</reference>
<dbReference type="PROSITE" id="PS50089">
    <property type="entry name" value="ZF_RING_2"/>
    <property type="match status" value="1"/>
</dbReference>
<dbReference type="InterPro" id="IPR044066">
    <property type="entry name" value="TRIAD_supradom"/>
</dbReference>
<evidence type="ECO:0000256" key="2">
    <source>
        <dbReference type="ARBA" id="ARBA00001947"/>
    </source>
</evidence>
<name>A0AAD8I9Y3_9APIA</name>
<dbReference type="CDD" id="cd22582">
    <property type="entry name" value="BRcat_RBR_unk"/>
    <property type="match status" value="1"/>
</dbReference>
<keyword evidence="10" id="KW-0833">Ubl conjugation pathway</keyword>
<keyword evidence="15" id="KW-0378">Hydrolase</keyword>
<dbReference type="InterPro" id="IPR001841">
    <property type="entry name" value="Znf_RING"/>
</dbReference>
<dbReference type="GO" id="GO:0061630">
    <property type="term" value="F:ubiquitin protein ligase activity"/>
    <property type="evidence" value="ECO:0007669"/>
    <property type="project" value="UniProtKB-EC"/>
</dbReference>
<evidence type="ECO:0000256" key="9">
    <source>
        <dbReference type="ARBA" id="ARBA00022771"/>
    </source>
</evidence>
<dbReference type="FunFam" id="3.30.40.10:FF:000230">
    <property type="entry name" value="RBR-type E3 ubiquitin transferase"/>
    <property type="match status" value="1"/>
</dbReference>
<comment type="cofactor">
    <cofactor evidence="2">
        <name>Zn(2+)</name>
        <dbReference type="ChEBI" id="CHEBI:29105"/>
    </cofactor>
</comment>
<evidence type="ECO:0000256" key="1">
    <source>
        <dbReference type="ARBA" id="ARBA00001798"/>
    </source>
</evidence>
<dbReference type="Gene3D" id="3.30.40.10">
    <property type="entry name" value="Zinc/RING finger domain, C3HC4 (zinc finger)"/>
    <property type="match status" value="1"/>
</dbReference>
<evidence type="ECO:0000259" key="13">
    <source>
        <dbReference type="PROSITE" id="PS50089"/>
    </source>
</evidence>
<comment type="caution">
    <text evidence="15">The sequence shown here is derived from an EMBL/GenBank/DDBJ whole genome shotgun (WGS) entry which is preliminary data.</text>
</comment>
<keyword evidence="16" id="KW-1185">Reference proteome</keyword>
<evidence type="ECO:0000256" key="10">
    <source>
        <dbReference type="ARBA" id="ARBA00022786"/>
    </source>
</evidence>
<keyword evidence="11" id="KW-0862">Zinc</keyword>
<dbReference type="GO" id="GO:0008270">
    <property type="term" value="F:zinc ion binding"/>
    <property type="evidence" value="ECO:0007669"/>
    <property type="project" value="UniProtKB-KW"/>
</dbReference>
<feature type="domain" description="RING-type" evidence="14">
    <location>
        <begin position="144"/>
        <end position="347"/>
    </location>
</feature>
<keyword evidence="15" id="KW-0067">ATP-binding</keyword>
<keyword evidence="7" id="KW-0479">Metal-binding</keyword>
<keyword evidence="6" id="KW-0808">Transferase</keyword>
<reference evidence="15" key="1">
    <citation type="submission" date="2023-02" db="EMBL/GenBank/DDBJ databases">
        <title>Genome of toxic invasive species Heracleum sosnowskyi carries increased number of genes despite the absence of recent whole-genome duplications.</title>
        <authorList>
            <person name="Schelkunov M."/>
            <person name="Shtratnikova V."/>
            <person name="Makarenko M."/>
            <person name="Klepikova A."/>
            <person name="Omelchenko D."/>
            <person name="Novikova G."/>
            <person name="Obukhova E."/>
            <person name="Bogdanov V."/>
            <person name="Penin A."/>
            <person name="Logacheva M."/>
        </authorList>
    </citation>
    <scope>NUCLEOTIDE SEQUENCE</scope>
    <source>
        <strain evidence="15">Hsosn_3</strain>
        <tissue evidence="15">Leaf</tissue>
    </source>
</reference>
<evidence type="ECO:0000256" key="3">
    <source>
        <dbReference type="ARBA" id="ARBA00003976"/>
    </source>
</evidence>
<dbReference type="InterPro" id="IPR002867">
    <property type="entry name" value="IBR_dom"/>
</dbReference>
<dbReference type="SMART" id="SM00647">
    <property type="entry name" value="IBR"/>
    <property type="match status" value="1"/>
</dbReference>
<keyword evidence="15" id="KW-0347">Helicase</keyword>